<dbReference type="EMBL" id="LSRX01000507">
    <property type="protein sequence ID" value="OLP95340.1"/>
    <property type="molecule type" value="Genomic_DNA"/>
</dbReference>
<dbReference type="InterPro" id="IPR043143">
    <property type="entry name" value="Mal/L-sulf/L-lact_DH-like_NADP"/>
</dbReference>
<proteinExistence type="inferred from homology"/>
<dbReference type="Proteomes" id="UP000186817">
    <property type="component" value="Unassembled WGS sequence"/>
</dbReference>
<dbReference type="PANTHER" id="PTHR11091:SF0">
    <property type="entry name" value="MALATE DEHYDROGENASE"/>
    <property type="match status" value="1"/>
</dbReference>
<accession>A0A1Q9DJN7</accession>
<dbReference type="Gene3D" id="3.30.1370.60">
    <property type="entry name" value="Hypothetical oxidoreductase yiak, domain 2"/>
    <property type="match status" value="1"/>
</dbReference>
<comment type="similarity">
    <text evidence="1">Belongs to the LDH2/MDH2 oxidoreductase family.</text>
</comment>
<dbReference type="InterPro" id="IPR036111">
    <property type="entry name" value="Mal/L-sulfo/L-lacto_DH-like_sf"/>
</dbReference>
<keyword evidence="4" id="KW-1185">Reference proteome</keyword>
<dbReference type="SUPFAM" id="SSF89733">
    <property type="entry name" value="L-sulfolactate dehydrogenase-like"/>
    <property type="match status" value="1"/>
</dbReference>
<organism evidence="3 4">
    <name type="scientific">Symbiodinium microadriaticum</name>
    <name type="common">Dinoflagellate</name>
    <name type="synonym">Zooxanthella microadriatica</name>
    <dbReference type="NCBI Taxonomy" id="2951"/>
    <lineage>
        <taxon>Eukaryota</taxon>
        <taxon>Sar</taxon>
        <taxon>Alveolata</taxon>
        <taxon>Dinophyceae</taxon>
        <taxon>Suessiales</taxon>
        <taxon>Symbiodiniaceae</taxon>
        <taxon>Symbiodinium</taxon>
    </lineage>
</organism>
<gene>
    <name evidence="3" type="ORF">AK812_SmicGene22547</name>
</gene>
<evidence type="ECO:0000256" key="1">
    <source>
        <dbReference type="ARBA" id="ARBA00006056"/>
    </source>
</evidence>
<protein>
    <submittedName>
        <fullName evidence="3">Uncharacterized protein</fullName>
    </submittedName>
</protein>
<evidence type="ECO:0000313" key="3">
    <source>
        <dbReference type="EMBL" id="OLP95340.1"/>
    </source>
</evidence>
<dbReference type="GO" id="GO:0016491">
    <property type="term" value="F:oxidoreductase activity"/>
    <property type="evidence" value="ECO:0007669"/>
    <property type="project" value="UniProtKB-KW"/>
</dbReference>
<dbReference type="InterPro" id="IPR003767">
    <property type="entry name" value="Malate/L-lactate_DH-like"/>
</dbReference>
<evidence type="ECO:0000256" key="2">
    <source>
        <dbReference type="ARBA" id="ARBA00023002"/>
    </source>
</evidence>
<dbReference type="Pfam" id="PF02615">
    <property type="entry name" value="Ldh_2"/>
    <property type="match status" value="1"/>
</dbReference>
<dbReference type="AlphaFoldDB" id="A0A1Q9DJN7"/>
<keyword evidence="2" id="KW-0560">Oxidoreductase</keyword>
<dbReference type="PANTHER" id="PTHR11091">
    <property type="entry name" value="OXIDOREDUCTASE-RELATED"/>
    <property type="match status" value="1"/>
</dbReference>
<sequence length="552" mass="60172">MVVDSSGEDPEGLERTDTDGILKGMVKGDCALCPIGGGGDELGGYKGYSWATVVELLSIAFQVTLDERFRELVRTAPCQRTSPGKPSPMSLGHFFLAINVEAVCDLDAFKKKSGDLLRYLRGSTKDPNGPGRIWTAGEAEYDYRHHHSAYSLRSSIQTAEFRFVGRSVISALVYLELEVLGSEVHGALLRAAANEAAGSCPSDKKEDLSSSSLADLIIAEVDSPGKVTHEMTSEVTNDVAMDQRPSEAFAGALALSMSLPKTWGQVGALRVAGPLRSPGIPRGDEGQCCGGHFGPDACDRRAQMVRAFIEDNEESRPPMVVKAKPTRRRSLDLHFNAATGLALGGVSTPSCCCEHFYHRMTVGSSAVCLLFVKIARFKAMLFRILFMLVGICAAVRQSQVDKQVEKVTDETDEEWGADYAKAVEQSSKKVFLQLHFQARMDETVPPLTTKEAKSFEDRFQAGGAAARGMPFQELVVGSMRGEELEKVNFVLDGNGYMAMRPVVPESLTKEVNKLNQSGAASWTAAYDSSFVKEEEQMKNHTLSMVWLGMLWP</sequence>
<dbReference type="OrthoDB" id="7881616at2759"/>
<comment type="caution">
    <text evidence="3">The sequence shown here is derived from an EMBL/GenBank/DDBJ whole genome shotgun (WGS) entry which is preliminary data.</text>
</comment>
<evidence type="ECO:0000313" key="4">
    <source>
        <dbReference type="Proteomes" id="UP000186817"/>
    </source>
</evidence>
<name>A0A1Q9DJN7_SYMMI</name>
<reference evidence="3 4" key="1">
    <citation type="submission" date="2016-02" db="EMBL/GenBank/DDBJ databases">
        <title>Genome analysis of coral dinoflagellate symbionts highlights evolutionary adaptations to a symbiotic lifestyle.</title>
        <authorList>
            <person name="Aranda M."/>
            <person name="Li Y."/>
            <person name="Liew Y.J."/>
            <person name="Baumgarten S."/>
            <person name="Simakov O."/>
            <person name="Wilson M."/>
            <person name="Piel J."/>
            <person name="Ashoor H."/>
            <person name="Bougouffa S."/>
            <person name="Bajic V.B."/>
            <person name="Ryu T."/>
            <person name="Ravasi T."/>
            <person name="Bayer T."/>
            <person name="Micklem G."/>
            <person name="Kim H."/>
            <person name="Bhak J."/>
            <person name="Lajeunesse T.C."/>
            <person name="Voolstra C.R."/>
        </authorList>
    </citation>
    <scope>NUCLEOTIDE SEQUENCE [LARGE SCALE GENOMIC DNA]</scope>
    <source>
        <strain evidence="3 4">CCMP2467</strain>
    </source>
</reference>